<proteinExistence type="inferred from homology"/>
<evidence type="ECO:0000256" key="2">
    <source>
        <dbReference type="SAM" id="Coils"/>
    </source>
</evidence>
<dbReference type="eggNOG" id="COG1546">
    <property type="taxonomic scope" value="Bacteria"/>
</dbReference>
<feature type="coiled-coil region" evidence="2">
    <location>
        <begin position="222"/>
        <end position="249"/>
    </location>
</feature>
<keyword evidence="5" id="KW-1185">Reference proteome</keyword>
<dbReference type="OrthoDB" id="9801454at2"/>
<organism evidence="4 5">
    <name type="scientific">Granulicatella elegans ATCC 700633</name>
    <dbReference type="NCBI Taxonomy" id="626369"/>
    <lineage>
        <taxon>Bacteria</taxon>
        <taxon>Bacillati</taxon>
        <taxon>Bacillota</taxon>
        <taxon>Bacilli</taxon>
        <taxon>Lactobacillales</taxon>
        <taxon>Carnobacteriaceae</taxon>
        <taxon>Granulicatella</taxon>
    </lineage>
</organism>
<evidence type="ECO:0000259" key="3">
    <source>
        <dbReference type="SMART" id="SM00852"/>
    </source>
</evidence>
<dbReference type="NCBIfam" id="TIGR00200">
    <property type="entry name" value="cinA_nterm"/>
    <property type="match status" value="1"/>
</dbReference>
<reference evidence="4" key="1">
    <citation type="submission" date="2009-09" db="EMBL/GenBank/DDBJ databases">
        <authorList>
            <consortium name="The Broad Institute Genome Sequencing Platform"/>
            <person name="Ward D."/>
            <person name="Feldgarden M."/>
            <person name="Earl A."/>
            <person name="Young S.K."/>
            <person name="Zeng Q."/>
            <person name="Koehrsen M."/>
            <person name="Alvarado L."/>
            <person name="Berlin A."/>
            <person name="Bochicchio J."/>
            <person name="Borenstein D."/>
            <person name="Chapman S.B."/>
            <person name="Chen Z."/>
            <person name="Engels R."/>
            <person name="Freedman E."/>
            <person name="Gellesch M."/>
            <person name="Goldberg J."/>
            <person name="Griggs A."/>
            <person name="Gujja S."/>
            <person name="Heilman E."/>
            <person name="Heiman D."/>
            <person name="Hepburn T."/>
            <person name="Howarth C."/>
            <person name="Jen D."/>
            <person name="Larson L."/>
            <person name="Lewis B."/>
            <person name="Mehta T."/>
            <person name="Park D."/>
            <person name="Pearson M."/>
            <person name="Roberts A."/>
            <person name="Saif S."/>
            <person name="Shea T."/>
            <person name="Shenoy N."/>
            <person name="Sisk P."/>
            <person name="Stolte C."/>
            <person name="Sykes S."/>
            <person name="Thomson T."/>
            <person name="Walk T."/>
            <person name="White J."/>
            <person name="Yandava C."/>
            <person name="Sibley C.D."/>
            <person name="Field T.R."/>
            <person name="Grinwis M."/>
            <person name="Eshaghurshan C.S."/>
            <person name="Surette M.G."/>
            <person name="Haas B."/>
            <person name="Nusbaum C."/>
            <person name="Birren B."/>
        </authorList>
    </citation>
    <scope>NUCLEOTIDE SEQUENCE [LARGE SCALE GENOMIC DNA]</scope>
    <source>
        <strain evidence="4">ATCC 700633</strain>
    </source>
</reference>
<dbReference type="EMBL" id="ACRF02000016">
    <property type="protein sequence ID" value="EEW93224.1"/>
    <property type="molecule type" value="Genomic_DNA"/>
</dbReference>
<dbReference type="Pfam" id="PF18146">
    <property type="entry name" value="CinA_KH"/>
    <property type="match status" value="1"/>
</dbReference>
<dbReference type="InterPro" id="IPR036653">
    <property type="entry name" value="CinA-like_C"/>
</dbReference>
<dbReference type="Gene3D" id="3.90.950.20">
    <property type="entry name" value="CinA-like"/>
    <property type="match status" value="1"/>
</dbReference>
<protein>
    <recommendedName>
        <fullName evidence="1">Putative competence-damage inducible protein</fullName>
    </recommendedName>
</protein>
<dbReference type="Pfam" id="PF02464">
    <property type="entry name" value="CinA"/>
    <property type="match status" value="1"/>
</dbReference>
<dbReference type="Gene3D" id="3.30.70.2860">
    <property type="match status" value="1"/>
</dbReference>
<dbReference type="CDD" id="cd00885">
    <property type="entry name" value="cinA"/>
    <property type="match status" value="1"/>
</dbReference>
<dbReference type="InterPro" id="IPR001453">
    <property type="entry name" value="MoaB/Mog_dom"/>
</dbReference>
<dbReference type="Proteomes" id="UP000002939">
    <property type="component" value="Unassembled WGS sequence"/>
</dbReference>
<dbReference type="InterPro" id="IPR008136">
    <property type="entry name" value="CinA_C"/>
</dbReference>
<reference evidence="4" key="2">
    <citation type="submission" date="2011-10" db="EMBL/GenBank/DDBJ databases">
        <title>The Genome Sequence of Granulicatella elegans ATCC 700633.</title>
        <authorList>
            <consortium name="The Broad Institute Genome Sequencing Platform"/>
            <consortium name="The Broad Institute Genome Sequencing Center for Infectious Disease"/>
            <person name="Earl A."/>
            <person name="Ward D."/>
            <person name="Feldgarden M."/>
            <person name="Gevers D."/>
            <person name="Sibley C.D."/>
            <person name="Field T.R."/>
            <person name="Grinwis M."/>
            <person name="Eshaghurshan C.S."/>
            <person name="Surette M.G."/>
            <person name="Young S.K."/>
            <person name="Zeng Q."/>
            <person name="Gargeya S."/>
            <person name="Fitzgerald M."/>
            <person name="Haas B."/>
            <person name="Abouelleil A."/>
            <person name="Alvarado L."/>
            <person name="Arachchi H.M."/>
            <person name="Berlin A."/>
            <person name="Brown A."/>
            <person name="Chapman S.B."/>
            <person name="Chen Z."/>
            <person name="Dunbar C."/>
            <person name="Freedman E."/>
            <person name="Gearin G."/>
            <person name="Goldberg J."/>
            <person name="Griggs A."/>
            <person name="Gujja S."/>
            <person name="Heiman D."/>
            <person name="Howarth C."/>
            <person name="Larson L."/>
            <person name="Lui A."/>
            <person name="MacDonald P.J.P."/>
            <person name="Montmayeur A."/>
            <person name="Murphy C."/>
            <person name="Neiman D."/>
            <person name="Pearson M."/>
            <person name="Priest M."/>
            <person name="Roberts A."/>
            <person name="Saif S."/>
            <person name="Shea T."/>
            <person name="Shenoy N."/>
            <person name="Sisk P."/>
            <person name="Stolte C."/>
            <person name="Sykes S."/>
            <person name="Wortman J."/>
            <person name="Nusbaum C."/>
            <person name="Birren B."/>
        </authorList>
    </citation>
    <scope>NUCLEOTIDE SEQUENCE [LARGE SCALE GENOMIC DNA]</scope>
    <source>
        <strain evidence="4">ATCC 700633</strain>
    </source>
</reference>
<name>D0BJH1_9LACT</name>
<dbReference type="PIRSF" id="PIRSF006728">
    <property type="entry name" value="CinA"/>
    <property type="match status" value="1"/>
</dbReference>
<dbReference type="Gene3D" id="3.40.980.10">
    <property type="entry name" value="MoaB/Mog-like domain"/>
    <property type="match status" value="1"/>
</dbReference>
<comment type="similarity">
    <text evidence="1">Belongs to the CinA family.</text>
</comment>
<dbReference type="AlphaFoldDB" id="D0BJH1"/>
<dbReference type="NCBIfam" id="TIGR00177">
    <property type="entry name" value="molyb_syn"/>
    <property type="match status" value="1"/>
</dbReference>
<dbReference type="NCBIfam" id="TIGR00199">
    <property type="entry name" value="PncC_domain"/>
    <property type="match status" value="1"/>
</dbReference>
<dbReference type="RefSeq" id="WP_006702379.1">
    <property type="nucleotide sequence ID" value="NZ_KI391971.1"/>
</dbReference>
<dbReference type="InterPro" id="IPR036425">
    <property type="entry name" value="MoaB/Mog-like_dom_sf"/>
</dbReference>
<dbReference type="InterPro" id="IPR050101">
    <property type="entry name" value="CinA"/>
</dbReference>
<dbReference type="STRING" id="626369.HMPREF0446_00106"/>
<dbReference type="PANTHER" id="PTHR13939">
    <property type="entry name" value="NICOTINAMIDE-NUCLEOTIDE AMIDOHYDROLASE PNCC"/>
    <property type="match status" value="1"/>
</dbReference>
<keyword evidence="2" id="KW-0175">Coiled coil</keyword>
<feature type="domain" description="MoaB/Mog" evidence="3">
    <location>
        <begin position="4"/>
        <end position="171"/>
    </location>
</feature>
<dbReference type="eggNOG" id="COG1058">
    <property type="taxonomic scope" value="Bacteria"/>
</dbReference>
<gene>
    <name evidence="1" type="primary">cinA</name>
    <name evidence="4" type="ORF">HMPREF0446_00106</name>
</gene>
<dbReference type="InterPro" id="IPR008135">
    <property type="entry name" value="Competence-induced_CinA"/>
</dbReference>
<evidence type="ECO:0000256" key="1">
    <source>
        <dbReference type="HAMAP-Rule" id="MF_00226"/>
    </source>
</evidence>
<dbReference type="SMART" id="SM00852">
    <property type="entry name" value="MoCF_biosynth"/>
    <property type="match status" value="1"/>
</dbReference>
<dbReference type="InterPro" id="IPR041424">
    <property type="entry name" value="CinA_KH"/>
</dbReference>
<evidence type="ECO:0000313" key="5">
    <source>
        <dbReference type="Proteomes" id="UP000002939"/>
    </source>
</evidence>
<dbReference type="NCBIfam" id="NF001813">
    <property type="entry name" value="PRK00549.1"/>
    <property type="match status" value="1"/>
</dbReference>
<comment type="caution">
    <text evidence="4">The sequence shown here is derived from an EMBL/GenBank/DDBJ whole genome shotgun (WGS) entry which is preliminary data.</text>
</comment>
<dbReference type="SUPFAM" id="SSF53218">
    <property type="entry name" value="Molybdenum cofactor biosynthesis proteins"/>
    <property type="match status" value="1"/>
</dbReference>
<dbReference type="HAMAP" id="MF_00226_B">
    <property type="entry name" value="CinA_B"/>
    <property type="match status" value="1"/>
</dbReference>
<accession>D0BJH1</accession>
<dbReference type="Pfam" id="PF00994">
    <property type="entry name" value="MoCF_biosynth"/>
    <property type="match status" value="1"/>
</dbReference>
<dbReference type="PANTHER" id="PTHR13939:SF0">
    <property type="entry name" value="NMN AMIDOHYDROLASE-LIKE PROTEIN YFAY"/>
    <property type="match status" value="1"/>
</dbReference>
<evidence type="ECO:0000313" key="4">
    <source>
        <dbReference type="EMBL" id="EEW93224.1"/>
    </source>
</evidence>
<dbReference type="SUPFAM" id="SSF142433">
    <property type="entry name" value="CinA-like"/>
    <property type="match status" value="1"/>
</dbReference>
<dbReference type="HOGENOM" id="CLU_030805_9_3_9"/>
<sequence length="413" mass="45672">MKAEIITVGTELLMGQVINTNSATIARELAKLSIPTYYQQTVGDNPERMFESIQLASSRSDLIILSGGLGPTTDDITKQVLAKFVQRELVEDEEAMDKIIRFHQQSHRPMSPNNRLQALAFEGETVFKNHNGLAIGGAVETDSTIFIVLPGPPSELKMMLEKEAIPYLKEKVSNEGTFVSRYLRFFGIGESRLVTDLEQLIEEQTNPTIAPYAGMYEVVLRLTANGDTKEECEQLLDELEEKILSVEREYFYGHGEYETLLSITSELLKNSGLSIASAESLTGGLFSSTLISVEGSSQYVLGSCVAYQESIKKNQLQVSQEILEKYGMVSAECAEAMAENVRTIFGSDLGISFTGIAGPSPMEGKEVGTVFVSLADGVETKTIELHLARNRNGNREYTVQYGLNELRKYLLKK</sequence>